<dbReference type="HOGENOM" id="CLU_011276_7_3_5"/>
<dbReference type="PROSITE" id="PS00839">
    <property type="entry name" value="SUMT_1"/>
    <property type="match status" value="1"/>
</dbReference>
<dbReference type="GO" id="GO:0019354">
    <property type="term" value="P:siroheme biosynthetic process"/>
    <property type="evidence" value="ECO:0007669"/>
    <property type="project" value="TreeGrafter"/>
</dbReference>
<protein>
    <recommendedName>
        <fullName evidence="2">uroporphyrinogen-III C-methyltransferase</fullName>
        <ecNumber evidence="2">2.1.1.107</ecNumber>
    </recommendedName>
</protein>
<keyword evidence="5" id="KW-0949">S-adenosyl-L-methionine</keyword>
<dbReference type="FunFam" id="3.40.1010.10:FF:000001">
    <property type="entry name" value="Siroheme synthase"/>
    <property type="match status" value="1"/>
</dbReference>
<gene>
    <name evidence="9" type="ORF">R2601_22377</name>
</gene>
<dbReference type="InterPro" id="IPR000878">
    <property type="entry name" value="4pyrrol_Mease"/>
</dbReference>
<name>Q0FK99_SALBH</name>
<dbReference type="STRING" id="314265.R2601_22377"/>
<dbReference type="InterPro" id="IPR014777">
    <property type="entry name" value="4pyrrole_Mease_sub1"/>
</dbReference>
<keyword evidence="10" id="KW-1185">Reference proteome</keyword>
<dbReference type="GO" id="GO:0004851">
    <property type="term" value="F:uroporphyrin-III C-methyltransferase activity"/>
    <property type="evidence" value="ECO:0007669"/>
    <property type="project" value="UniProtKB-EC"/>
</dbReference>
<dbReference type="InterPro" id="IPR050161">
    <property type="entry name" value="Siro_Cobalamin_biosynth"/>
</dbReference>
<evidence type="ECO:0000256" key="5">
    <source>
        <dbReference type="ARBA" id="ARBA00022691"/>
    </source>
</evidence>
<dbReference type="PANTHER" id="PTHR45790:SF3">
    <property type="entry name" value="S-ADENOSYL-L-METHIONINE-DEPENDENT UROPORPHYRINOGEN III METHYLTRANSFERASE, CHLOROPLASTIC"/>
    <property type="match status" value="1"/>
</dbReference>
<accession>Q0FK99</accession>
<evidence type="ECO:0000256" key="4">
    <source>
        <dbReference type="ARBA" id="ARBA00022679"/>
    </source>
</evidence>
<dbReference type="InterPro" id="IPR003043">
    <property type="entry name" value="Uropor_MeTrfase_CS"/>
</dbReference>
<dbReference type="GO" id="GO:0032259">
    <property type="term" value="P:methylation"/>
    <property type="evidence" value="ECO:0007669"/>
    <property type="project" value="UniProtKB-KW"/>
</dbReference>
<evidence type="ECO:0000256" key="6">
    <source>
        <dbReference type="ARBA" id="ARBA00023244"/>
    </source>
</evidence>
<evidence type="ECO:0000256" key="2">
    <source>
        <dbReference type="ARBA" id="ARBA00012162"/>
    </source>
</evidence>
<dbReference type="Proteomes" id="UP000006230">
    <property type="component" value="Unassembled WGS sequence"/>
</dbReference>
<feature type="domain" description="Tetrapyrrole methylase" evidence="8">
    <location>
        <begin position="13"/>
        <end position="144"/>
    </location>
</feature>
<proteinExistence type="inferred from homology"/>
<dbReference type="EMBL" id="AATQ01000042">
    <property type="protein sequence ID" value="EAU44582.1"/>
    <property type="molecule type" value="Genomic_DNA"/>
</dbReference>
<comment type="caution">
    <text evidence="9">The sequence shown here is derived from an EMBL/GenBank/DDBJ whole genome shotgun (WGS) entry which is preliminary data.</text>
</comment>
<keyword evidence="3 9" id="KW-0489">Methyltransferase</keyword>
<organism evidence="9 10">
    <name type="scientific">Salipiger bermudensis (strain DSM 26914 / JCM 13377 / KCTC 12554 / HTCC2601)</name>
    <name type="common">Pelagibaca bermudensis</name>
    <dbReference type="NCBI Taxonomy" id="314265"/>
    <lineage>
        <taxon>Bacteria</taxon>
        <taxon>Pseudomonadati</taxon>
        <taxon>Pseudomonadota</taxon>
        <taxon>Alphaproteobacteria</taxon>
        <taxon>Rhodobacterales</taxon>
        <taxon>Roseobacteraceae</taxon>
        <taxon>Salipiger</taxon>
    </lineage>
</organism>
<reference evidence="9 10" key="1">
    <citation type="journal article" date="2010" name="J. Bacteriol.">
        <title>Genome sequences of Pelagibaca bermudensis HTCC2601T and Maritimibacter alkaliphilus HTCC2654T, the type strains of two marine Roseobacter genera.</title>
        <authorList>
            <person name="Thrash J.C."/>
            <person name="Cho J.C."/>
            <person name="Ferriera S."/>
            <person name="Johnson J."/>
            <person name="Vergin K.L."/>
            <person name="Giovannoni S.J."/>
        </authorList>
    </citation>
    <scope>NUCLEOTIDE SEQUENCE [LARGE SCALE GENOMIC DNA]</scope>
    <source>
        <strain evidence="10">DSM 26914 / JCM 13377 / KCTC 12554 / HTCC2601</strain>
    </source>
</reference>
<dbReference type="AlphaFoldDB" id="Q0FK99"/>
<dbReference type="SUPFAM" id="SSF53790">
    <property type="entry name" value="Tetrapyrrole methylase"/>
    <property type="match status" value="1"/>
</dbReference>
<dbReference type="InterPro" id="IPR035996">
    <property type="entry name" value="4pyrrol_Methylase_sf"/>
</dbReference>
<evidence type="ECO:0000256" key="1">
    <source>
        <dbReference type="ARBA" id="ARBA00005879"/>
    </source>
</evidence>
<dbReference type="PANTHER" id="PTHR45790">
    <property type="entry name" value="SIROHEME SYNTHASE-RELATED"/>
    <property type="match status" value="1"/>
</dbReference>
<keyword evidence="4 9" id="KW-0808">Transferase</keyword>
<comment type="pathway">
    <text evidence="7">Porphyrin-containing compound metabolism; siroheme biosynthesis; precorrin-2 from uroporphyrinogen III: step 1/1.</text>
</comment>
<evidence type="ECO:0000313" key="10">
    <source>
        <dbReference type="Proteomes" id="UP000006230"/>
    </source>
</evidence>
<dbReference type="Pfam" id="PF00590">
    <property type="entry name" value="TP_methylase"/>
    <property type="match status" value="1"/>
</dbReference>
<evidence type="ECO:0000259" key="8">
    <source>
        <dbReference type="Pfam" id="PF00590"/>
    </source>
</evidence>
<comment type="similarity">
    <text evidence="1">Belongs to the precorrin methyltransferase family.</text>
</comment>
<dbReference type="eggNOG" id="COG0007">
    <property type="taxonomic scope" value="Bacteria"/>
</dbReference>
<dbReference type="Gene3D" id="3.40.1010.10">
    <property type="entry name" value="Cobalt-precorrin-4 Transmethylase, Domain 1"/>
    <property type="match status" value="1"/>
</dbReference>
<sequence>MAHPSQTPPRGHVAFVGAGPGDPELLTVRAMREIQSAEVILHDQLVPEAILSLASEGATLLPVGKKGFGPSMKQDDINALIIAHASSGARTVRLKAGDPGVFGRLDEETEALDAAGVPYHVTPGLTASTAAAASLGVSLTKRGRNPTCGC</sequence>
<dbReference type="RefSeq" id="WP_007799604.1">
    <property type="nucleotide sequence ID" value="NZ_DS022276.1"/>
</dbReference>
<dbReference type="EC" id="2.1.1.107" evidence="2"/>
<keyword evidence="6" id="KW-0627">Porphyrin biosynthesis</keyword>
<evidence type="ECO:0000313" key="9">
    <source>
        <dbReference type="EMBL" id="EAU44582.1"/>
    </source>
</evidence>
<evidence type="ECO:0000256" key="7">
    <source>
        <dbReference type="ARBA" id="ARBA00025705"/>
    </source>
</evidence>
<evidence type="ECO:0000256" key="3">
    <source>
        <dbReference type="ARBA" id="ARBA00022603"/>
    </source>
</evidence>